<dbReference type="Proteomes" id="UP000095286">
    <property type="component" value="Unplaced"/>
</dbReference>
<accession>A0AC35TQK7</accession>
<evidence type="ECO:0000313" key="2">
    <source>
        <dbReference type="WBParaSite" id="RSKR_0000302100.1"/>
    </source>
</evidence>
<name>A0AC35TQK7_9BILA</name>
<proteinExistence type="predicted"/>
<dbReference type="WBParaSite" id="RSKR_0000302100.1">
    <property type="protein sequence ID" value="RSKR_0000302100.1"/>
    <property type="gene ID" value="RSKR_0000302100"/>
</dbReference>
<organism evidence="1 2">
    <name type="scientific">Rhabditophanes sp. KR3021</name>
    <dbReference type="NCBI Taxonomy" id="114890"/>
    <lineage>
        <taxon>Eukaryota</taxon>
        <taxon>Metazoa</taxon>
        <taxon>Ecdysozoa</taxon>
        <taxon>Nematoda</taxon>
        <taxon>Chromadorea</taxon>
        <taxon>Rhabditida</taxon>
        <taxon>Tylenchina</taxon>
        <taxon>Panagrolaimomorpha</taxon>
        <taxon>Strongyloidoidea</taxon>
        <taxon>Alloionematidae</taxon>
        <taxon>Rhabditophanes</taxon>
    </lineage>
</organism>
<reference evidence="2" key="1">
    <citation type="submission" date="2016-11" db="UniProtKB">
        <authorList>
            <consortium name="WormBaseParasite"/>
        </authorList>
    </citation>
    <scope>IDENTIFICATION</scope>
    <source>
        <strain evidence="2">KR3021</strain>
    </source>
</reference>
<protein>
    <submittedName>
        <fullName evidence="2">Non-specific serine/threonine protein kinase</fullName>
    </submittedName>
</protein>
<sequence length="1086" mass="124784">MDDLKSLATELLSAESAVSVDGLIDTLIAVVQDCNYPHLRKTKSIDFFLTKYERLSRQLADSRINYKSFDLIKVIGRGAFGEVQLVRHKDTRKVFALKLLEKSEMLRKPESAFFWEERHIMAYCNSEWVVKLHYSFQDSKCLFMAMEFMPGGDLVGLINNYEVSENWARFYLTEVCLALDAIHQMGYIHRDVKPDNMLISASGHIKLADFGTCVKMDGNGLAKCESAVGTPDYISPEILASNGQGGTYYNKAVDFWSVGVFLYEMLVGETPFYADSLCQTYASILAFENNLTFPPDITLSDNVKDVISKFLTHAETRLGRNGLGDIKEHPFFKNDEYTFDTIGQVVPPHVPVLNGDDDHSNFVDIEDRVTNPADNFQSARNFAGNQLPFVGFTYCNELGPIKELKRMLAAEPIQMIPPPKAEVQSMSSQTSPTLPHPQPVAIVQEPAVGRSEVSELLKKFDQARVTLPEPIASSPSPELTKPDFNHQLIQSSPNKENDAKTKEMTTYIASLQDNLKSLQSELEMARTNVEKDQLATNLNIAMNEKKSLEYRIGELQEQLETEQTYLTAFKSELHTKRDEIAERDKKLYNLSKLESSWDNLKQQLRIEQELRMIAEDSLNALEKEKTMLNLELRQTVMRNEKEKEGKVGIINTLSERERSYENEIHSLREELQLVKTHNIKSQHQRQSSATSNQDSYGRCDSRTSNFLNQSKNGDNIENMSKEELIKRVRKEIILKENTVSKLQEVMMKQVQLNPKKESKKKLMKVDQEKRSLEMKLEQQRVELRHKEYEWQNASEEYKCLIDQERERVECLQNEVDECKHVIDELSRCRDNDTASIASHDNLLSLTSEPIFKMNEIKHSEFVWIRGRFINKRKINWVQLRVEITVESIQFFPSDSKSKQPNVPLIIIKIPSVVHLRRKCTSADVKEDEIAILPNLFQIIYFAENSTANAIKKDNLRTIEHRGHSFVELVFKNKINCDKCVKTLHNLKDDSAIQCLRKSFNLYQLIMANFSRLLQQISLLPPEQQRNPDLQDKLLRGRDNASQNGQCQGRRRPGHDADQDAPLRPIEPAKPFHPFQPIECVQHIRSP</sequence>
<evidence type="ECO:0000313" key="1">
    <source>
        <dbReference type="Proteomes" id="UP000095286"/>
    </source>
</evidence>